<keyword evidence="5" id="KW-1185">Reference proteome</keyword>
<dbReference type="EMBL" id="CP014691">
    <property type="protein sequence ID" value="AQS86832.1"/>
    <property type="molecule type" value="Genomic_DNA"/>
</dbReference>
<organism evidence="4 5">
    <name type="scientific">Neoasaia chiangmaiensis</name>
    <dbReference type="NCBI Taxonomy" id="320497"/>
    <lineage>
        <taxon>Bacteria</taxon>
        <taxon>Pseudomonadati</taxon>
        <taxon>Pseudomonadota</taxon>
        <taxon>Alphaproteobacteria</taxon>
        <taxon>Acetobacterales</taxon>
        <taxon>Acetobacteraceae</taxon>
        <taxon>Neoasaia</taxon>
    </lineage>
</organism>
<reference evidence="4 5" key="1">
    <citation type="submission" date="2016-03" db="EMBL/GenBank/DDBJ databases">
        <title>Acetic acid bacteria sequencing.</title>
        <authorList>
            <person name="Brandt J."/>
            <person name="Jakob F."/>
            <person name="Vogel R.F."/>
        </authorList>
    </citation>
    <scope>NUCLEOTIDE SEQUENCE [LARGE SCALE GENOMIC DNA]</scope>
    <source>
        <strain evidence="4 5">NBRC 101099</strain>
    </source>
</reference>
<dbReference type="Pfam" id="PF13432">
    <property type="entry name" value="TPR_16"/>
    <property type="match status" value="2"/>
</dbReference>
<evidence type="ECO:0000256" key="2">
    <source>
        <dbReference type="ARBA" id="ARBA00022803"/>
    </source>
</evidence>
<evidence type="ECO:0000313" key="5">
    <source>
        <dbReference type="Proteomes" id="UP000188604"/>
    </source>
</evidence>
<dbReference type="KEGG" id="nch:A0U93_01440"/>
<accession>A0A1U9KM12</accession>
<dbReference type="Gene3D" id="1.25.40.10">
    <property type="entry name" value="Tetratricopeptide repeat domain"/>
    <property type="match status" value="3"/>
</dbReference>
<keyword evidence="2 3" id="KW-0802">TPR repeat</keyword>
<evidence type="ECO:0000256" key="3">
    <source>
        <dbReference type="PROSITE-ProRule" id="PRU00339"/>
    </source>
</evidence>
<feature type="repeat" description="TPR" evidence="3">
    <location>
        <begin position="351"/>
        <end position="384"/>
    </location>
</feature>
<dbReference type="SUPFAM" id="SSF48452">
    <property type="entry name" value="TPR-like"/>
    <property type="match status" value="2"/>
</dbReference>
<dbReference type="InterPro" id="IPR050498">
    <property type="entry name" value="Ycf3"/>
</dbReference>
<protein>
    <submittedName>
        <fullName evidence="4">Uncharacterized protein</fullName>
    </submittedName>
</protein>
<dbReference type="InterPro" id="IPR019734">
    <property type="entry name" value="TPR_rpt"/>
</dbReference>
<evidence type="ECO:0000313" key="4">
    <source>
        <dbReference type="EMBL" id="AQS86832.1"/>
    </source>
</evidence>
<gene>
    <name evidence="4" type="ORF">A0U93_01440</name>
</gene>
<keyword evidence="1" id="KW-0677">Repeat</keyword>
<dbReference type="SMART" id="SM00028">
    <property type="entry name" value="TPR"/>
    <property type="match status" value="4"/>
</dbReference>
<dbReference type="InterPro" id="IPR011990">
    <property type="entry name" value="TPR-like_helical_dom_sf"/>
</dbReference>
<dbReference type="STRING" id="320497.A0U93_01440"/>
<dbReference type="Proteomes" id="UP000188604">
    <property type="component" value="Chromosome"/>
</dbReference>
<dbReference type="PANTHER" id="PTHR44858:SF1">
    <property type="entry name" value="UDP-N-ACETYLGLUCOSAMINE--PEPTIDE N-ACETYLGLUCOSAMINYLTRANSFERASE SPINDLY-RELATED"/>
    <property type="match status" value="1"/>
</dbReference>
<dbReference type="AlphaFoldDB" id="A0A1U9KM12"/>
<proteinExistence type="predicted"/>
<name>A0A1U9KM12_9PROT</name>
<sequence>MGSLATLQEARLAAILNDQSTRGLFDHLDQSAAAFPPIIRYMMATDEAAWRVQMGDRAAATQTLRNLGQTLPAFQLVAARLSPEILSRKPVHVKTEIAAYYTGLAALLAAIDDNHAAHDLGMRQFRVIVLRQALRLAPDMTITKLVLAEELRDGKQLTAAQAALDGIDASDPLAPIADHTRASIALQRNDLPAALAALRRVVVADPANADVLDELGTVEDQSGLAREAVKSFTQALGHVSVMQATTWPILLGRAIAYDHLGERNLAQADLDRAIALAPKEPQLLNYAGYADVEHGERPAQAIELLSKAAALAPNDPEIRDSYAWALLKQNGDLDRALPLLVSAAGGAPGDAEIAYHLGVAYWYRGRQIEARDQWNQALADKPEAATRALIEKALREGPSLTRLRDRPIPAPR</sequence>
<evidence type="ECO:0000256" key="1">
    <source>
        <dbReference type="ARBA" id="ARBA00022737"/>
    </source>
</evidence>
<dbReference type="PROSITE" id="PS50005">
    <property type="entry name" value="TPR"/>
    <property type="match status" value="1"/>
</dbReference>
<dbReference type="PANTHER" id="PTHR44858">
    <property type="entry name" value="TETRATRICOPEPTIDE REPEAT PROTEIN 6"/>
    <property type="match status" value="1"/>
</dbReference>